<dbReference type="GO" id="GO:0003689">
    <property type="term" value="F:DNA clamp loader activity"/>
    <property type="evidence" value="ECO:0007669"/>
    <property type="project" value="TreeGrafter"/>
</dbReference>
<dbReference type="InterPro" id="IPR045085">
    <property type="entry name" value="HLD_clamp_pol_III_gamma_tau"/>
</dbReference>
<dbReference type="AlphaFoldDB" id="A0AAW1WXQ2"/>
<dbReference type="InterPro" id="IPR027417">
    <property type="entry name" value="P-loop_NTPase"/>
</dbReference>
<dbReference type="InterPro" id="IPR054506">
    <property type="entry name" value="DnaA_N-like_STI"/>
</dbReference>
<dbReference type="InterPro" id="IPR050238">
    <property type="entry name" value="DNA_Rep/Repair_Clamp_Loader"/>
</dbReference>
<dbReference type="NCBIfam" id="TIGR02397">
    <property type="entry name" value="dnaX_nterm"/>
    <property type="match status" value="1"/>
</dbReference>
<accession>A0AAW1WXQ2</accession>
<evidence type="ECO:0000259" key="7">
    <source>
        <dbReference type="Pfam" id="PF22608"/>
    </source>
</evidence>
<dbReference type="InterPro" id="IPR012763">
    <property type="entry name" value="DNA_pol_III_sug/sutau_N"/>
</dbReference>
<dbReference type="Pfam" id="PF22608">
    <property type="entry name" value="DNAX_ATPase_lid"/>
    <property type="match status" value="1"/>
</dbReference>
<dbReference type="GO" id="GO:0009360">
    <property type="term" value="C:DNA polymerase III complex"/>
    <property type="evidence" value="ECO:0007669"/>
    <property type="project" value="InterPro"/>
</dbReference>
<evidence type="ECO:0000256" key="3">
    <source>
        <dbReference type="ARBA" id="ARBA00022741"/>
    </source>
</evidence>
<evidence type="ECO:0000256" key="4">
    <source>
        <dbReference type="ARBA" id="ARBA00022833"/>
    </source>
</evidence>
<dbReference type="Gene3D" id="1.20.272.10">
    <property type="match status" value="1"/>
</dbReference>
<evidence type="ECO:0000256" key="6">
    <source>
        <dbReference type="SAM" id="MobiDB-lite"/>
    </source>
</evidence>
<sequence>MATEAMQVLRKQTKKTEQRSSSSSSIVGRFNNPHQGHLLCTDQFCQCQSLSLSRKLRYDSAPSNSIAATQLHLEQSLLDSSTTNQQTSRMTVESKQKGRIISWRPSKMHRATRRIKVISIFKKLNDGTKRNNTLKDNCQEGHIYSSSEDKSKEDKDLTSQVKVFNLGINSVEVNNRAQWSLSTDYCYSNQNLSEKYRPRLLKDIAGHEMVIKAITNAIQNKIAPLYLFYGARGTGKTSTARILALALNCESSSYIKPCWSCQGCSRSLSLMEFRSGSKVAGSKRIRTLLQSMSSLQVTPGVKVFILEDCESISTEAWDELSGIANGAYGSAVVFILTTTNADIVPKTISSRCQKFFFPKLRDIDVMLKLTRIAAHEGITIEREALKLVTTKAQGSLREAENILDQMILLGPRITSSMAQQLVGLVPHDKLTELLAMALSGDSIQTLRCARQLIGTGIEPQMLVSQLISHITNILFSEDDAVPETSSSTHLSTDKELLQGGTQLKNTKSEGLFCALQILAGIEKQPRCSTDQTLQIFNALLQIASRDASSKRSSGPVLSPGADYMSNAEMHLHSLTHSRWWVNHIATSNNAEQQEMDNTKQKSTIKCISKQKKCREKAVDGENHFTCISEMEEIWLNMLARIHSTYLKDFLHHRVKLASLTITSANAILHLMFKRPEDKHFAQMSEEHISETLENAIGCPIILNMSLEPVDVKISEENSASTYPRQLVEGHHFKHGTTFLPEPVYEEDLGAAMHHSAQIKTISSNREQVKANKADGCKLISKRQDKCRTTIKEATIPKPQEIPFNDLLRQENQLDVSADSETDSLSSLMDTNIMRTQRPKKKWFSVSSAQQSDVSIEPYSQDILFENAKTKQKRSAKPQKLPTGFFKVKEDHDSQDGPRSTGLHCTWSCKGISCLQKSKSRNHIA</sequence>
<evidence type="ECO:0000259" key="8">
    <source>
        <dbReference type="Pfam" id="PF23007"/>
    </source>
</evidence>
<comment type="caution">
    <text evidence="9">The sequence shown here is derived from an EMBL/GenBank/DDBJ whole genome shotgun (WGS) entry which is preliminary data.</text>
</comment>
<evidence type="ECO:0000256" key="1">
    <source>
        <dbReference type="ARBA" id="ARBA00006360"/>
    </source>
</evidence>
<dbReference type="GO" id="GO:0005524">
    <property type="term" value="F:ATP binding"/>
    <property type="evidence" value="ECO:0007669"/>
    <property type="project" value="UniProtKB-KW"/>
</dbReference>
<protein>
    <recommendedName>
        <fullName evidence="11">AAA+ ATPase domain-containing protein</fullName>
    </recommendedName>
</protein>
<dbReference type="CDD" id="cd18137">
    <property type="entry name" value="HLD_clamp_pol_III_gamma_tau"/>
    <property type="match status" value="1"/>
</dbReference>
<dbReference type="Pfam" id="PF13177">
    <property type="entry name" value="DNA_pol3_delta2"/>
    <property type="match status" value="1"/>
</dbReference>
<dbReference type="Pfam" id="PF23007">
    <property type="entry name" value="DnaA_N-like_STI"/>
    <property type="match status" value="1"/>
</dbReference>
<feature type="compositionally biased region" description="Basic and acidic residues" evidence="6">
    <location>
        <begin position="886"/>
        <end position="895"/>
    </location>
</feature>
<dbReference type="GO" id="GO:0003887">
    <property type="term" value="F:DNA-directed DNA polymerase activity"/>
    <property type="evidence" value="ECO:0007669"/>
    <property type="project" value="InterPro"/>
</dbReference>
<organism evidence="9 10">
    <name type="scientific">Rubus argutus</name>
    <name type="common">Southern blackberry</name>
    <dbReference type="NCBI Taxonomy" id="59490"/>
    <lineage>
        <taxon>Eukaryota</taxon>
        <taxon>Viridiplantae</taxon>
        <taxon>Streptophyta</taxon>
        <taxon>Embryophyta</taxon>
        <taxon>Tracheophyta</taxon>
        <taxon>Spermatophyta</taxon>
        <taxon>Magnoliopsida</taxon>
        <taxon>eudicotyledons</taxon>
        <taxon>Gunneridae</taxon>
        <taxon>Pentapetalae</taxon>
        <taxon>rosids</taxon>
        <taxon>fabids</taxon>
        <taxon>Rosales</taxon>
        <taxon>Rosaceae</taxon>
        <taxon>Rosoideae</taxon>
        <taxon>Rosoideae incertae sedis</taxon>
        <taxon>Rubus</taxon>
    </lineage>
</organism>
<dbReference type="CDD" id="cd00009">
    <property type="entry name" value="AAA"/>
    <property type="match status" value="1"/>
</dbReference>
<comment type="similarity">
    <text evidence="1">Belongs to the DnaX/STICHEL family.</text>
</comment>
<keyword evidence="3" id="KW-0547">Nucleotide-binding</keyword>
<dbReference type="Gene3D" id="1.10.8.60">
    <property type="match status" value="1"/>
</dbReference>
<dbReference type="Gene3D" id="3.40.50.300">
    <property type="entry name" value="P-loop containing nucleotide triphosphate hydrolases"/>
    <property type="match status" value="1"/>
</dbReference>
<name>A0AAW1WXQ2_RUBAR</name>
<dbReference type="GO" id="GO:0006261">
    <property type="term" value="P:DNA-templated DNA replication"/>
    <property type="evidence" value="ECO:0007669"/>
    <property type="project" value="TreeGrafter"/>
</dbReference>
<feature type="domain" description="DNA polymerase III subunit gamma/tau helical lid" evidence="7">
    <location>
        <begin position="368"/>
        <end position="410"/>
    </location>
</feature>
<evidence type="ECO:0000256" key="5">
    <source>
        <dbReference type="ARBA" id="ARBA00022840"/>
    </source>
</evidence>
<gene>
    <name evidence="9" type="ORF">M0R45_025703</name>
</gene>
<dbReference type="PANTHER" id="PTHR11669:SF51">
    <property type="entry name" value="AAA+ ATPASE DOMAIN-CONTAINING PROTEIN"/>
    <property type="match status" value="1"/>
</dbReference>
<dbReference type="GO" id="GO:0046872">
    <property type="term" value="F:metal ion binding"/>
    <property type="evidence" value="ECO:0007669"/>
    <property type="project" value="UniProtKB-KW"/>
</dbReference>
<dbReference type="SUPFAM" id="SSF52540">
    <property type="entry name" value="P-loop containing nucleoside triphosphate hydrolases"/>
    <property type="match status" value="1"/>
</dbReference>
<feature type="region of interest" description="Disordered" evidence="6">
    <location>
        <begin position="869"/>
        <end position="900"/>
    </location>
</feature>
<keyword evidence="10" id="KW-1185">Reference proteome</keyword>
<feature type="domain" description="STICHEL DnaA-N-like alpha-beta" evidence="8">
    <location>
        <begin position="628"/>
        <end position="706"/>
    </location>
</feature>
<evidence type="ECO:0000256" key="2">
    <source>
        <dbReference type="ARBA" id="ARBA00022723"/>
    </source>
</evidence>
<dbReference type="GO" id="GO:0006281">
    <property type="term" value="P:DNA repair"/>
    <property type="evidence" value="ECO:0007669"/>
    <property type="project" value="TreeGrafter"/>
</dbReference>
<evidence type="ECO:0008006" key="11">
    <source>
        <dbReference type="Google" id="ProtNLM"/>
    </source>
</evidence>
<evidence type="ECO:0000313" key="9">
    <source>
        <dbReference type="EMBL" id="KAK9928574.1"/>
    </source>
</evidence>
<proteinExistence type="inferred from homology"/>
<dbReference type="EMBL" id="JBEDUW010000005">
    <property type="protein sequence ID" value="KAK9928574.1"/>
    <property type="molecule type" value="Genomic_DNA"/>
</dbReference>
<keyword evidence="4" id="KW-0862">Zinc</keyword>
<dbReference type="GO" id="GO:0005663">
    <property type="term" value="C:DNA replication factor C complex"/>
    <property type="evidence" value="ECO:0007669"/>
    <property type="project" value="TreeGrafter"/>
</dbReference>
<dbReference type="Proteomes" id="UP001457282">
    <property type="component" value="Unassembled WGS sequence"/>
</dbReference>
<dbReference type="PANTHER" id="PTHR11669">
    <property type="entry name" value="REPLICATION FACTOR C / DNA POLYMERASE III GAMMA-TAU SUBUNIT"/>
    <property type="match status" value="1"/>
</dbReference>
<keyword evidence="2" id="KW-0479">Metal-binding</keyword>
<evidence type="ECO:0000313" key="10">
    <source>
        <dbReference type="Proteomes" id="UP001457282"/>
    </source>
</evidence>
<keyword evidence="5" id="KW-0067">ATP-binding</keyword>
<reference evidence="9 10" key="1">
    <citation type="journal article" date="2023" name="G3 (Bethesda)">
        <title>A chromosome-length genome assembly and annotation of blackberry (Rubus argutus, cv. 'Hillquist').</title>
        <authorList>
            <person name="Bruna T."/>
            <person name="Aryal R."/>
            <person name="Dudchenko O."/>
            <person name="Sargent D.J."/>
            <person name="Mead D."/>
            <person name="Buti M."/>
            <person name="Cavallini A."/>
            <person name="Hytonen T."/>
            <person name="Andres J."/>
            <person name="Pham M."/>
            <person name="Weisz D."/>
            <person name="Mascagni F."/>
            <person name="Usai G."/>
            <person name="Natali L."/>
            <person name="Bassil N."/>
            <person name="Fernandez G.E."/>
            <person name="Lomsadze A."/>
            <person name="Armour M."/>
            <person name="Olukolu B."/>
            <person name="Poorten T."/>
            <person name="Britton C."/>
            <person name="Davik J."/>
            <person name="Ashrafi H."/>
            <person name="Aiden E.L."/>
            <person name="Borodovsky M."/>
            <person name="Worthington M."/>
        </authorList>
    </citation>
    <scope>NUCLEOTIDE SEQUENCE [LARGE SCALE GENOMIC DNA]</scope>
    <source>
        <strain evidence="9">PI 553951</strain>
    </source>
</reference>
<feature type="region of interest" description="Disordered" evidence="6">
    <location>
        <begin position="1"/>
        <end position="27"/>
    </location>
</feature>